<name>A0ABY1NNV7_9BACT</name>
<dbReference type="InterPro" id="IPR036429">
    <property type="entry name" value="SpoA-like_sf"/>
</dbReference>
<sequence>MAENREKLNIERFKDVKLRVSFVISGKEMPFSKVMKLKEGDLIEFEDKKVEDYLDVLLNGQKFGIGELVVVNDKISLRLVDLV</sequence>
<evidence type="ECO:0000313" key="4">
    <source>
        <dbReference type="Proteomes" id="UP001157911"/>
    </source>
</evidence>
<feature type="domain" description="Flagellar motor switch protein FliN-like C-terminal" evidence="2">
    <location>
        <begin position="12"/>
        <end position="82"/>
    </location>
</feature>
<comment type="similarity">
    <text evidence="1">Belongs to the FliN/MopA/SpaO family.</text>
</comment>
<protein>
    <submittedName>
        <fullName evidence="3">Flagellar motor switch protein FliN/FliY</fullName>
    </submittedName>
</protein>
<accession>A0ABY1NNV7</accession>
<gene>
    <name evidence="3" type="ORF">SAMN06265339_1164</name>
</gene>
<evidence type="ECO:0000259" key="2">
    <source>
        <dbReference type="Pfam" id="PF01052"/>
    </source>
</evidence>
<dbReference type="EMBL" id="FXUB01000003">
    <property type="protein sequence ID" value="SMP13813.1"/>
    <property type="molecule type" value="Genomic_DNA"/>
</dbReference>
<evidence type="ECO:0000313" key="3">
    <source>
        <dbReference type="EMBL" id="SMP13813.1"/>
    </source>
</evidence>
<reference evidence="3 4" key="1">
    <citation type="submission" date="2017-05" db="EMBL/GenBank/DDBJ databases">
        <authorList>
            <person name="Varghese N."/>
            <person name="Submissions S."/>
        </authorList>
    </citation>
    <scope>NUCLEOTIDE SEQUENCE [LARGE SCALE GENOMIC DNA]</scope>
    <source>
        <strain evidence="3 4">DSM 15522</strain>
    </source>
</reference>
<keyword evidence="4" id="KW-1185">Reference proteome</keyword>
<dbReference type="PRINTS" id="PR00956">
    <property type="entry name" value="FLGMOTORFLIN"/>
</dbReference>
<comment type="caution">
    <text evidence="3">The sequence shown here is derived from an EMBL/GenBank/DDBJ whole genome shotgun (WGS) entry which is preliminary data.</text>
</comment>
<evidence type="ECO:0000256" key="1">
    <source>
        <dbReference type="ARBA" id="ARBA00009226"/>
    </source>
</evidence>
<dbReference type="SUPFAM" id="SSF101801">
    <property type="entry name" value="Surface presentation of antigens (SPOA)"/>
    <property type="match status" value="1"/>
</dbReference>
<dbReference type="Gene3D" id="2.30.330.10">
    <property type="entry name" value="SpoA-like"/>
    <property type="match status" value="1"/>
</dbReference>
<dbReference type="InterPro" id="IPR001543">
    <property type="entry name" value="FliN-like_C"/>
</dbReference>
<dbReference type="RefSeq" id="WP_283400624.1">
    <property type="nucleotide sequence ID" value="NZ_FXUB01000003.1"/>
</dbReference>
<dbReference type="Proteomes" id="UP001157911">
    <property type="component" value="Unassembled WGS sequence"/>
</dbReference>
<organism evidence="3 4">
    <name type="scientific">Desulfurobacterium pacificum</name>
    <dbReference type="NCBI Taxonomy" id="240166"/>
    <lineage>
        <taxon>Bacteria</taxon>
        <taxon>Pseudomonadati</taxon>
        <taxon>Aquificota</taxon>
        <taxon>Aquificia</taxon>
        <taxon>Desulfurobacteriales</taxon>
        <taxon>Desulfurobacteriaceae</taxon>
        <taxon>Desulfurobacterium</taxon>
    </lineage>
</organism>
<keyword evidence="3" id="KW-0282">Flagellum</keyword>
<keyword evidence="3" id="KW-0966">Cell projection</keyword>
<proteinExistence type="inferred from homology"/>
<dbReference type="InterPro" id="IPR001172">
    <property type="entry name" value="FliN_T3SS_HrcQb"/>
</dbReference>
<dbReference type="Pfam" id="PF01052">
    <property type="entry name" value="FliMN_C"/>
    <property type="match status" value="1"/>
</dbReference>
<keyword evidence="3" id="KW-0969">Cilium</keyword>